<evidence type="ECO:0000313" key="1">
    <source>
        <dbReference type="EMBL" id="CAD7452559.1"/>
    </source>
</evidence>
<dbReference type="EMBL" id="OE000129">
    <property type="protein sequence ID" value="CAD7452559.1"/>
    <property type="molecule type" value="Genomic_DNA"/>
</dbReference>
<name>A0A7R9FFD3_9NEOP</name>
<dbReference type="PANTHER" id="PTHR21261">
    <property type="entry name" value="BEAT PROTEIN"/>
    <property type="match status" value="1"/>
</dbReference>
<reference evidence="1" key="1">
    <citation type="submission" date="2020-11" db="EMBL/GenBank/DDBJ databases">
        <authorList>
            <person name="Tran Van P."/>
        </authorList>
    </citation>
    <scope>NUCLEOTIDE SEQUENCE</scope>
</reference>
<proteinExistence type="predicted"/>
<dbReference type="AlphaFoldDB" id="A0A7R9FFD3"/>
<protein>
    <submittedName>
        <fullName evidence="1">Uncharacterized protein</fullName>
    </submittedName>
</protein>
<organism evidence="1">
    <name type="scientific">Timema tahoe</name>
    <dbReference type="NCBI Taxonomy" id="61484"/>
    <lineage>
        <taxon>Eukaryota</taxon>
        <taxon>Metazoa</taxon>
        <taxon>Ecdysozoa</taxon>
        <taxon>Arthropoda</taxon>
        <taxon>Hexapoda</taxon>
        <taxon>Insecta</taxon>
        <taxon>Pterygota</taxon>
        <taxon>Neoptera</taxon>
        <taxon>Polyneoptera</taxon>
        <taxon>Phasmatodea</taxon>
        <taxon>Timematodea</taxon>
        <taxon>Timematoidea</taxon>
        <taxon>Timematidae</taxon>
        <taxon>Timema</taxon>
    </lineage>
</organism>
<sequence>MLRLAEARTVSGERLRLIEVREMIKKIAWKEREKVVPYKEMCGRIMSVYGNSNNPPRNSKIPRAMSLILDVALTGAHEPRVSKSHGLSVKVILELKSQLSGVKASEEVIARGSPGLISDPEVEETTSLDHVATDAVPKGFGQTDRRASERLSDWVAKLASERQGVLIGVSTRNDYWRQEYAGLMAPVCVSTIINQFSTGAVFNMASTAVDSRIYGVVVGVPGYEPRGPRLDTQLVPWLSVSNESLVVLRKVGFNLSGNFSCEVTVDAPSFSTKTVQQQLLVVALPEGPPELHTDRERYDPGDILRANCTSPPSKPAASITFLLNDVPFSIT</sequence>
<accession>A0A7R9FFD3</accession>
<dbReference type="PANTHER" id="PTHR21261:SF6">
    <property type="entry name" value="BEATEN PATH IIA-RELATED"/>
    <property type="match status" value="1"/>
</dbReference>
<gene>
    <name evidence="1" type="ORF">TTEB3V08_LOCUS737</name>
</gene>